<evidence type="ECO:0000256" key="1">
    <source>
        <dbReference type="SAM" id="Phobius"/>
    </source>
</evidence>
<dbReference type="AlphaFoldDB" id="L0DAS7"/>
<dbReference type="PANTHER" id="PTHR36109:SF2">
    <property type="entry name" value="MEMBRANE PROTEIN"/>
    <property type="match status" value="1"/>
</dbReference>
<dbReference type="InterPro" id="IPR052948">
    <property type="entry name" value="Low_temp-induced_all0457"/>
</dbReference>
<feature type="domain" description="General stress protein 17M-like" evidence="2">
    <location>
        <begin position="15"/>
        <end position="82"/>
    </location>
</feature>
<evidence type="ECO:0000313" key="4">
    <source>
        <dbReference type="Proteomes" id="UP000010798"/>
    </source>
</evidence>
<dbReference type="KEGG" id="saci:Sinac_1571"/>
<feature type="transmembrane region" description="Helical" evidence="1">
    <location>
        <begin position="73"/>
        <end position="93"/>
    </location>
</feature>
<proteinExistence type="predicted"/>
<keyword evidence="4" id="KW-1185">Reference proteome</keyword>
<dbReference type="Proteomes" id="UP000010798">
    <property type="component" value="Chromosome"/>
</dbReference>
<reference evidence="3 4" key="1">
    <citation type="submission" date="2012-02" db="EMBL/GenBank/DDBJ databases">
        <title>Complete sequence of chromosome of Singulisphaera acidiphila DSM 18658.</title>
        <authorList>
            <consortium name="US DOE Joint Genome Institute (JGI-PGF)"/>
            <person name="Lucas S."/>
            <person name="Copeland A."/>
            <person name="Lapidus A."/>
            <person name="Glavina del Rio T."/>
            <person name="Dalin E."/>
            <person name="Tice H."/>
            <person name="Bruce D."/>
            <person name="Goodwin L."/>
            <person name="Pitluck S."/>
            <person name="Peters L."/>
            <person name="Ovchinnikova G."/>
            <person name="Chertkov O."/>
            <person name="Kyrpides N."/>
            <person name="Mavromatis K."/>
            <person name="Ivanova N."/>
            <person name="Brettin T."/>
            <person name="Detter J.C."/>
            <person name="Han C."/>
            <person name="Larimer F."/>
            <person name="Land M."/>
            <person name="Hauser L."/>
            <person name="Markowitz V."/>
            <person name="Cheng J.-F."/>
            <person name="Hugenholtz P."/>
            <person name="Woyke T."/>
            <person name="Wu D."/>
            <person name="Tindall B."/>
            <person name="Pomrenke H."/>
            <person name="Brambilla E."/>
            <person name="Klenk H.-P."/>
            <person name="Eisen J.A."/>
        </authorList>
    </citation>
    <scope>NUCLEOTIDE SEQUENCE [LARGE SCALE GENOMIC DNA]</scope>
    <source>
        <strain evidence="4">ATCC BAA-1392 / DSM 18658 / VKM B-2454 / MOB10</strain>
    </source>
</reference>
<sequence>MMSQAETPSASGSSVVAVYPDHASAERAVRRLHQGGFAMSDLSIVGRDFQVSEEPVGFVNTGDFAAAGAGTGAWVGGLFGLLVGAAFLILPGLGPVIVAGPLSAALLGGVEGALAGAAIGALGGALVGWGVPKDQALKFETQVKAGKFLVVARGTAEAIVKAKELLAPEAPEQVDVFDAASA</sequence>
<gene>
    <name evidence="3" type="ordered locus">Sinac_1571</name>
</gene>
<evidence type="ECO:0000259" key="2">
    <source>
        <dbReference type="Pfam" id="PF11181"/>
    </source>
</evidence>
<dbReference type="HOGENOM" id="CLU_083853_3_1_0"/>
<dbReference type="PANTHER" id="PTHR36109">
    <property type="entry name" value="MEMBRANE PROTEIN-RELATED"/>
    <property type="match status" value="1"/>
</dbReference>
<organism evidence="3 4">
    <name type="scientific">Singulisphaera acidiphila (strain ATCC BAA-1392 / DSM 18658 / VKM B-2454 / MOB10)</name>
    <dbReference type="NCBI Taxonomy" id="886293"/>
    <lineage>
        <taxon>Bacteria</taxon>
        <taxon>Pseudomonadati</taxon>
        <taxon>Planctomycetota</taxon>
        <taxon>Planctomycetia</taxon>
        <taxon>Isosphaerales</taxon>
        <taxon>Isosphaeraceae</taxon>
        <taxon>Singulisphaera</taxon>
    </lineage>
</organism>
<dbReference type="RefSeq" id="WP_015245120.1">
    <property type="nucleotide sequence ID" value="NC_019892.1"/>
</dbReference>
<dbReference type="EMBL" id="CP003364">
    <property type="protein sequence ID" value="AGA25950.1"/>
    <property type="molecule type" value="Genomic_DNA"/>
</dbReference>
<keyword evidence="1" id="KW-1133">Transmembrane helix</keyword>
<dbReference type="InterPro" id="IPR025889">
    <property type="entry name" value="GSP17M-like_dom"/>
</dbReference>
<feature type="transmembrane region" description="Helical" evidence="1">
    <location>
        <begin position="113"/>
        <end position="131"/>
    </location>
</feature>
<keyword evidence="1" id="KW-0472">Membrane</keyword>
<dbReference type="eggNOG" id="COG4803">
    <property type="taxonomic scope" value="Bacteria"/>
</dbReference>
<dbReference type="Pfam" id="PF11181">
    <property type="entry name" value="YflT"/>
    <property type="match status" value="1"/>
</dbReference>
<accession>L0DAS7</accession>
<dbReference type="STRING" id="886293.Sinac_1571"/>
<name>L0DAS7_SINAD</name>
<keyword evidence="1" id="KW-0812">Transmembrane</keyword>
<protein>
    <recommendedName>
        <fullName evidence="2">General stress protein 17M-like domain-containing protein</fullName>
    </recommendedName>
</protein>
<evidence type="ECO:0000313" key="3">
    <source>
        <dbReference type="EMBL" id="AGA25950.1"/>
    </source>
</evidence>